<dbReference type="KEGG" id="dpi:BN4_11229"/>
<proteinExistence type="inferred from homology"/>
<dbReference type="RefSeq" id="WP_015414514.1">
    <property type="nucleotide sequence ID" value="NC_020409.1"/>
</dbReference>
<evidence type="ECO:0000256" key="4">
    <source>
        <dbReference type="SAM" id="Phobius"/>
    </source>
</evidence>
<dbReference type="CDD" id="cd17489">
    <property type="entry name" value="MFS_YfcJ_like"/>
    <property type="match status" value="1"/>
</dbReference>
<evidence type="ECO:0000256" key="3">
    <source>
        <dbReference type="ARBA" id="ARBA00023136"/>
    </source>
</evidence>
<dbReference type="NCBIfam" id="NF009048">
    <property type="entry name" value="PRK12382.1"/>
    <property type="match status" value="1"/>
</dbReference>
<dbReference type="OrthoDB" id="322544at2"/>
<organism evidence="6 7">
    <name type="scientific">Pseudodesulfovibrio piezophilus (strain DSM 21447 / JCM 15486 / C1TLV30)</name>
    <name type="common">Desulfovibrio piezophilus</name>
    <dbReference type="NCBI Taxonomy" id="1322246"/>
    <lineage>
        <taxon>Bacteria</taxon>
        <taxon>Pseudomonadati</taxon>
        <taxon>Thermodesulfobacteriota</taxon>
        <taxon>Desulfovibrionia</taxon>
        <taxon>Desulfovibrionales</taxon>
        <taxon>Desulfovibrionaceae</taxon>
    </lineage>
</organism>
<dbReference type="GO" id="GO:0022857">
    <property type="term" value="F:transmembrane transporter activity"/>
    <property type="evidence" value="ECO:0007669"/>
    <property type="project" value="InterPro"/>
</dbReference>
<feature type="transmembrane region" description="Helical" evidence="4">
    <location>
        <begin position="81"/>
        <end position="99"/>
    </location>
</feature>
<dbReference type="InterPro" id="IPR036259">
    <property type="entry name" value="MFS_trans_sf"/>
</dbReference>
<dbReference type="Gene3D" id="1.20.1250.20">
    <property type="entry name" value="MFS general substrate transporter like domains"/>
    <property type="match status" value="1"/>
</dbReference>
<feature type="transmembrane region" description="Helical" evidence="4">
    <location>
        <begin position="168"/>
        <end position="189"/>
    </location>
</feature>
<dbReference type="InterPro" id="IPR020846">
    <property type="entry name" value="MFS_dom"/>
</dbReference>
<dbReference type="BioCyc" id="DPIE1322246:BN4_RS06150-MONOMER"/>
<name>M1WJT7_PSEP2</name>
<feature type="transmembrane region" description="Helical" evidence="4">
    <location>
        <begin position="335"/>
        <end position="356"/>
    </location>
</feature>
<keyword evidence="1 4" id="KW-0812">Transmembrane</keyword>
<evidence type="ECO:0000313" key="7">
    <source>
        <dbReference type="Proteomes" id="UP000011724"/>
    </source>
</evidence>
<keyword evidence="7" id="KW-1185">Reference proteome</keyword>
<feature type="transmembrane region" description="Helical" evidence="4">
    <location>
        <begin position="12"/>
        <end position="35"/>
    </location>
</feature>
<dbReference type="Pfam" id="PF07690">
    <property type="entry name" value="MFS_1"/>
    <property type="match status" value="1"/>
</dbReference>
<protein>
    <recommendedName>
        <fullName evidence="5">Major facilitator superfamily (MFS) profile domain-containing protein</fullName>
    </recommendedName>
</protein>
<dbReference type="eggNOG" id="COG2814">
    <property type="taxonomic scope" value="Bacteria"/>
</dbReference>
<dbReference type="PANTHER" id="PTHR23531">
    <property type="entry name" value="QUINOLENE RESISTANCE PROTEIN NORA"/>
    <property type="match status" value="1"/>
</dbReference>
<feature type="transmembrane region" description="Helical" evidence="4">
    <location>
        <begin position="276"/>
        <end position="294"/>
    </location>
</feature>
<dbReference type="InterPro" id="IPR052714">
    <property type="entry name" value="MFS_Exporter"/>
</dbReference>
<dbReference type="NCBIfam" id="NF003477">
    <property type="entry name" value="PRK05122.1"/>
    <property type="match status" value="1"/>
</dbReference>
<feature type="domain" description="Major facilitator superfamily (MFS) profile" evidence="5">
    <location>
        <begin position="177"/>
        <end position="390"/>
    </location>
</feature>
<sequence length="390" mass="41133">MPHLSLGRSLLRMGAAVFISYLSVALALPVISVYVRSEFGFDNWLGGVAVGVAFISTILSRNHAGFFADVISPKKCTMGGLFCYMIAAAICLFSTSPWLAKPVAYAVLIAGRLVLGLGESMTLVGLTSWHLSLIGPQRSGKILSILGMAMYGAFAVGGPIGLSVYGKYGFAALMCISFLLPLAGGMLLIRTKDILPQKNIPQQRAFFGIIQTIWKQGAVVCLQGVGFAVLGAFISLYFKSKGWPFAGLGLTCFGTGFVLSRILFGSLPDKMGGTRLAMYSLMCELTGQILLWAAPNVYTALTGAFLTGLGCSMIFPAMGVEVIKRVPKELRGTAFGGFAAFQDLAYAFSAPLAGFLADVSGYSSVFFAGAMAAAIGGIITVSMNTPKQSR</sequence>
<dbReference type="PROSITE" id="PS50850">
    <property type="entry name" value="MFS"/>
    <property type="match status" value="1"/>
</dbReference>
<feature type="transmembrane region" description="Helical" evidence="4">
    <location>
        <begin position="41"/>
        <end position="60"/>
    </location>
</feature>
<dbReference type="PANTHER" id="PTHR23531:SF1">
    <property type="entry name" value="QUINOLENE RESISTANCE PROTEIN NORA"/>
    <property type="match status" value="1"/>
</dbReference>
<accession>M1WJT7</accession>
<evidence type="ECO:0000313" key="6">
    <source>
        <dbReference type="EMBL" id="CCH48466.1"/>
    </source>
</evidence>
<dbReference type="Proteomes" id="UP000011724">
    <property type="component" value="Chromosome"/>
</dbReference>
<feature type="transmembrane region" description="Helical" evidence="4">
    <location>
        <begin position="143"/>
        <end position="162"/>
    </location>
</feature>
<feature type="transmembrane region" description="Helical" evidence="4">
    <location>
        <begin position="362"/>
        <end position="381"/>
    </location>
</feature>
<evidence type="ECO:0000256" key="2">
    <source>
        <dbReference type="ARBA" id="ARBA00022989"/>
    </source>
</evidence>
<dbReference type="EMBL" id="FO203427">
    <property type="protein sequence ID" value="CCH48466.1"/>
    <property type="molecule type" value="Genomic_DNA"/>
</dbReference>
<reference evidence="6 7" key="1">
    <citation type="journal article" date="2013" name="PLoS ONE">
        <title>The first genomic and proteomic characterization of a deep-sea sulfate reducer: insights into the piezophilic lifestyle of Desulfovibrio piezophilus.</title>
        <authorList>
            <person name="Pradel N."/>
            <person name="Ji B."/>
            <person name="Gimenez G."/>
            <person name="Talla E."/>
            <person name="Lenoble P."/>
            <person name="Garel M."/>
            <person name="Tamburini C."/>
            <person name="Fourquet P."/>
            <person name="Lebrun R."/>
            <person name="Bertin P."/>
            <person name="Denis Y."/>
            <person name="Pophillat M."/>
            <person name="Barbe V."/>
            <person name="Ollivier B."/>
            <person name="Dolla A."/>
        </authorList>
    </citation>
    <scope>NUCLEOTIDE SEQUENCE [LARGE SCALE GENOMIC DNA]</scope>
    <source>
        <strain evidence="7">DSM 10523 / SB164P1</strain>
    </source>
</reference>
<dbReference type="InterPro" id="IPR037541">
    <property type="entry name" value="MFS_YfcJ"/>
</dbReference>
<dbReference type="InterPro" id="IPR011701">
    <property type="entry name" value="MFS"/>
</dbReference>
<dbReference type="HAMAP" id="MF_02091">
    <property type="entry name" value="MFS_YfcJ"/>
    <property type="match status" value="1"/>
</dbReference>
<dbReference type="HOGENOM" id="CLU_001265_10_3_7"/>
<feature type="transmembrane region" description="Helical" evidence="4">
    <location>
        <begin position="244"/>
        <end position="264"/>
    </location>
</feature>
<dbReference type="SUPFAM" id="SSF103473">
    <property type="entry name" value="MFS general substrate transporter"/>
    <property type="match status" value="1"/>
</dbReference>
<evidence type="ECO:0000256" key="1">
    <source>
        <dbReference type="ARBA" id="ARBA00022692"/>
    </source>
</evidence>
<evidence type="ECO:0000259" key="5">
    <source>
        <dbReference type="PROSITE" id="PS50850"/>
    </source>
</evidence>
<reference evidence="7" key="2">
    <citation type="journal article" date="2013" name="Stand. Genomic Sci.">
        <title>Complete genome sequence of Desulfocapsa sulfexigens, a marine deltaproteobacterium specialized in disproportionating inorganic sulfur compounds.</title>
        <authorList>
            <person name="Finster K.W."/>
            <person name="Kjeldsen K.U."/>
            <person name="Kube M."/>
            <person name="Reinhardt R."/>
            <person name="Mussmann M."/>
            <person name="Amann R."/>
            <person name="Schreiber L."/>
        </authorList>
    </citation>
    <scope>NUCLEOTIDE SEQUENCE [LARGE SCALE GENOMIC DNA]</scope>
    <source>
        <strain evidence="7">DSM 10523 / SB164P1</strain>
    </source>
</reference>
<gene>
    <name evidence="6" type="ordered locus">BN4_11229</name>
</gene>
<feature type="transmembrane region" description="Helical" evidence="4">
    <location>
        <begin position="105"/>
        <end position="131"/>
    </location>
</feature>
<dbReference type="STRING" id="1322246.BN4_11229"/>
<keyword evidence="3 4" id="KW-0472">Membrane</keyword>
<dbReference type="PATRIC" id="fig|879567.3.peg.1272"/>
<dbReference type="AlphaFoldDB" id="M1WJT7"/>
<feature type="transmembrane region" description="Helical" evidence="4">
    <location>
        <begin position="217"/>
        <end position="238"/>
    </location>
</feature>
<keyword evidence="2 4" id="KW-1133">Transmembrane helix</keyword>
<feature type="transmembrane region" description="Helical" evidence="4">
    <location>
        <begin position="300"/>
        <end position="323"/>
    </location>
</feature>